<proteinExistence type="predicted"/>
<accession>A0ABD3IJM1</accession>
<keyword evidence="2" id="KW-1185">Reference proteome</keyword>
<reference evidence="1 2" key="1">
    <citation type="submission" date="2024-09" db="EMBL/GenBank/DDBJ databases">
        <title>Chromosome-scale assembly of Riccia sorocarpa.</title>
        <authorList>
            <person name="Paukszto L."/>
        </authorList>
    </citation>
    <scope>NUCLEOTIDE SEQUENCE [LARGE SCALE GENOMIC DNA]</scope>
    <source>
        <strain evidence="1">LP-2024</strain>
        <tissue evidence="1">Aerial parts of the thallus</tissue>
    </source>
</reference>
<name>A0ABD3IJM1_9MARC</name>
<comment type="caution">
    <text evidence="1">The sequence shown here is derived from an EMBL/GenBank/DDBJ whole genome shotgun (WGS) entry which is preliminary data.</text>
</comment>
<dbReference type="Proteomes" id="UP001633002">
    <property type="component" value="Unassembled WGS sequence"/>
</dbReference>
<dbReference type="EMBL" id="JBJQOH010000001">
    <property type="protein sequence ID" value="KAL3702327.1"/>
    <property type="molecule type" value="Genomic_DNA"/>
</dbReference>
<organism evidence="1 2">
    <name type="scientific">Riccia sorocarpa</name>
    <dbReference type="NCBI Taxonomy" id="122646"/>
    <lineage>
        <taxon>Eukaryota</taxon>
        <taxon>Viridiplantae</taxon>
        <taxon>Streptophyta</taxon>
        <taxon>Embryophyta</taxon>
        <taxon>Marchantiophyta</taxon>
        <taxon>Marchantiopsida</taxon>
        <taxon>Marchantiidae</taxon>
        <taxon>Marchantiales</taxon>
        <taxon>Ricciaceae</taxon>
        <taxon>Riccia</taxon>
    </lineage>
</organism>
<dbReference type="AlphaFoldDB" id="A0ABD3IJM1"/>
<protein>
    <submittedName>
        <fullName evidence="1">Uncharacterized protein</fullName>
    </submittedName>
</protein>
<gene>
    <name evidence="1" type="ORF">R1sor_020349</name>
</gene>
<evidence type="ECO:0000313" key="2">
    <source>
        <dbReference type="Proteomes" id="UP001633002"/>
    </source>
</evidence>
<sequence length="384" mass="42231">MEGLKASMAAMGLDSEALHMLKAFALQLQQEEEQQVDQYKRRKKAFHKIVDNHGYFNGWNVSSYLREYATVMKEYQVVESEIIRCFEILTEEFVQPEVAEVKKTCGDTWDAYRAGLQRRFASTDLERCLVDEVASGSTCFEDMVEGLKDEEGFGLDLACSTIEKNTSRSENAEVAEVEGLDVEAEGEDIEGDDTVSEQKIVCAEEVEASKVQALGEGDSVDLGPVLDADVKVAELGTDGLQGSVFLLQTNDGKEETWETGLEVRKDVKGEAGYATKVSKLVVEEISLGGRLMGADKDIQGLVGAEGCILSGKWFGDMDLESRFGKKGLSIPFGDVYSEQGVARKATIGLEEGCSWRGLDSKKIEDLVFGRSTPFGLFYCTLTLQ</sequence>
<evidence type="ECO:0000313" key="1">
    <source>
        <dbReference type="EMBL" id="KAL3702327.1"/>
    </source>
</evidence>